<organism evidence="1 4">
    <name type="scientific">Rhizophagus irregularis</name>
    <dbReference type="NCBI Taxonomy" id="588596"/>
    <lineage>
        <taxon>Eukaryota</taxon>
        <taxon>Fungi</taxon>
        <taxon>Fungi incertae sedis</taxon>
        <taxon>Mucoromycota</taxon>
        <taxon>Glomeromycotina</taxon>
        <taxon>Glomeromycetes</taxon>
        <taxon>Glomerales</taxon>
        <taxon>Glomeraceae</taxon>
        <taxon>Rhizophagus</taxon>
    </lineage>
</organism>
<evidence type="ECO:0000313" key="2">
    <source>
        <dbReference type="EMBL" id="PKC56137.1"/>
    </source>
</evidence>
<evidence type="ECO:0000313" key="3">
    <source>
        <dbReference type="Proteomes" id="UP000232688"/>
    </source>
</evidence>
<reference evidence="2 3" key="4">
    <citation type="submission" date="2017-10" db="EMBL/GenBank/DDBJ databases">
        <title>Genome analyses suggest a sexual origin of heterokaryosis in a supposedly ancient asexual fungus.</title>
        <authorList>
            <person name="Corradi N."/>
            <person name="Sedzielewska K."/>
            <person name="Noel J."/>
            <person name="Charron P."/>
            <person name="Farinelli L."/>
            <person name="Marton T."/>
            <person name="Kruger M."/>
            <person name="Pelin A."/>
            <person name="Brachmann A."/>
            <person name="Corradi N."/>
        </authorList>
    </citation>
    <scope>NUCLEOTIDE SEQUENCE [LARGE SCALE GENOMIC DNA]</scope>
    <source>
        <strain evidence="2 3">A1</strain>
    </source>
</reference>
<proteinExistence type="predicted"/>
<reference evidence="1 4" key="1">
    <citation type="submission" date="2016-04" db="EMBL/GenBank/DDBJ databases">
        <title>Genome analyses suggest a sexual origin of heterokaryosis in a supposedly ancient asexual fungus.</title>
        <authorList>
            <person name="Ropars J."/>
            <person name="Sedzielewska K."/>
            <person name="Noel J."/>
            <person name="Charron P."/>
            <person name="Farinelli L."/>
            <person name="Marton T."/>
            <person name="Kruger M."/>
            <person name="Pelin A."/>
            <person name="Brachmann A."/>
            <person name="Corradi N."/>
        </authorList>
    </citation>
    <scope>NUCLEOTIDE SEQUENCE [LARGE SCALE GENOMIC DNA]</scope>
    <source>
        <strain evidence="1 4">A5</strain>
    </source>
</reference>
<accession>A0A2N0NT25</accession>
<comment type="caution">
    <text evidence="1">The sequence shown here is derived from an EMBL/GenBank/DDBJ whole genome shotgun (WGS) entry which is preliminary data.</text>
</comment>
<dbReference type="Proteomes" id="UP000232722">
    <property type="component" value="Unassembled WGS sequence"/>
</dbReference>
<evidence type="ECO:0000313" key="1">
    <source>
        <dbReference type="EMBL" id="PKB97723.1"/>
    </source>
</evidence>
<dbReference type="EMBL" id="LLXH01002256">
    <property type="protein sequence ID" value="PKC56137.1"/>
    <property type="molecule type" value="Genomic_DNA"/>
</dbReference>
<reference evidence="2 3" key="3">
    <citation type="submission" date="2017-10" db="EMBL/GenBank/DDBJ databases">
        <title>Extensive intraspecific genome diversity in a model arbuscular mycorrhizal fungus.</title>
        <authorList>
            <person name="Chen E.C.H."/>
            <person name="Morin E."/>
            <person name="Baudet D."/>
            <person name="Noel J."/>
            <person name="Ndikumana S."/>
            <person name="Charron P."/>
            <person name="St-Onge C."/>
            <person name="Giorgi J."/>
            <person name="Grigoriev I.V."/>
            <person name="Roux C."/>
            <person name="Martin F.M."/>
            <person name="Corradi N."/>
        </authorList>
    </citation>
    <scope>NUCLEOTIDE SEQUENCE [LARGE SCALE GENOMIC DNA]</scope>
    <source>
        <strain evidence="2 3">A1</strain>
    </source>
</reference>
<dbReference type="Proteomes" id="UP000232688">
    <property type="component" value="Unassembled WGS sequence"/>
</dbReference>
<dbReference type="VEuPathDB" id="FungiDB:RhiirFUN_023414"/>
<dbReference type="VEuPathDB" id="FungiDB:RhiirA1_474445"/>
<name>A0A2N0NT25_9GLOM</name>
<protein>
    <submittedName>
        <fullName evidence="1">Uncharacterized protein</fullName>
    </submittedName>
</protein>
<dbReference type="AlphaFoldDB" id="A0A2N0NT25"/>
<reference evidence="1 4" key="2">
    <citation type="submission" date="2017-09" db="EMBL/GenBank/DDBJ databases">
        <title>Extensive intraspecific genome diversity in a model arbuscular mycorrhizal fungus.</title>
        <authorList>
            <person name="Chen E.C."/>
            <person name="Morin E."/>
            <person name="Beaudet D."/>
            <person name="Noel J."/>
            <person name="Ndikumana S."/>
            <person name="Charron P."/>
            <person name="St-Onge C."/>
            <person name="Giorgi J."/>
            <person name="Grigoriev I.V."/>
            <person name="Roux C."/>
            <person name="Martin F.M."/>
            <person name="Corradi N."/>
        </authorList>
    </citation>
    <scope>NUCLEOTIDE SEQUENCE [LARGE SCALE GENOMIC DNA]</scope>
    <source>
        <strain evidence="1 4">A5</strain>
    </source>
</reference>
<sequence>MNKVISELSPYHDVSYDNKNLCLDPNPLSRTEAEEIKKFLSQRPKESLMLKNNRYVIASLSLRQIDISKLNIYEYDKSPNI</sequence>
<evidence type="ECO:0000313" key="4">
    <source>
        <dbReference type="Proteomes" id="UP000232722"/>
    </source>
</evidence>
<dbReference type="EMBL" id="LLXJ01003019">
    <property type="protein sequence ID" value="PKB97723.1"/>
    <property type="molecule type" value="Genomic_DNA"/>
</dbReference>
<gene>
    <name evidence="2" type="ORF">RhiirA1_474445</name>
    <name evidence="1" type="ORF">RhiirA5_432597</name>
</gene>